<reference evidence="2" key="1">
    <citation type="submission" date="2019-04" db="EMBL/GenBank/DDBJ databases">
        <authorList>
            <person name="Alioto T."/>
            <person name="Alioto T."/>
        </authorList>
    </citation>
    <scope>NUCLEOTIDE SEQUENCE [LARGE SCALE GENOMIC DNA]</scope>
</reference>
<dbReference type="PROSITE" id="PS50805">
    <property type="entry name" value="KRAB"/>
    <property type="match status" value="1"/>
</dbReference>
<organism evidence="2 3">
    <name type="scientific">Marmota monax</name>
    <name type="common">Woodchuck</name>
    <dbReference type="NCBI Taxonomy" id="9995"/>
    <lineage>
        <taxon>Eukaryota</taxon>
        <taxon>Metazoa</taxon>
        <taxon>Chordata</taxon>
        <taxon>Craniata</taxon>
        <taxon>Vertebrata</taxon>
        <taxon>Euteleostomi</taxon>
        <taxon>Mammalia</taxon>
        <taxon>Eutheria</taxon>
        <taxon>Euarchontoglires</taxon>
        <taxon>Glires</taxon>
        <taxon>Rodentia</taxon>
        <taxon>Sciuromorpha</taxon>
        <taxon>Sciuridae</taxon>
        <taxon>Xerinae</taxon>
        <taxon>Marmotini</taxon>
        <taxon>Marmota</taxon>
    </lineage>
</organism>
<evidence type="ECO:0000313" key="2">
    <source>
        <dbReference type="EMBL" id="VTJ88540.1"/>
    </source>
</evidence>
<dbReference type="SUPFAM" id="SSF109640">
    <property type="entry name" value="KRAB domain (Kruppel-associated box)"/>
    <property type="match status" value="1"/>
</dbReference>
<comment type="caution">
    <text evidence="2">The sequence shown here is derived from an EMBL/GenBank/DDBJ whole genome shotgun (WGS) entry which is preliminary data.</text>
</comment>
<name>A0A5E4D4H0_MARMO</name>
<dbReference type="PANTHER" id="PTHR23232:SF142">
    <property type="entry name" value="GASTRULA ZINC FINGER PROTEIN XLCGF57.1-LIKE-RELATED"/>
    <property type="match status" value="1"/>
</dbReference>
<feature type="non-terminal residue" evidence="2">
    <location>
        <position position="73"/>
    </location>
</feature>
<dbReference type="InterPro" id="IPR036051">
    <property type="entry name" value="KRAB_dom_sf"/>
</dbReference>
<evidence type="ECO:0000313" key="3">
    <source>
        <dbReference type="Proteomes" id="UP000335636"/>
    </source>
</evidence>
<protein>
    <recommendedName>
        <fullName evidence="1">KRAB domain-containing protein</fullName>
    </recommendedName>
</protein>
<evidence type="ECO:0000259" key="1">
    <source>
        <dbReference type="PROSITE" id="PS50805"/>
    </source>
</evidence>
<accession>A0A5E4D4H0</accession>
<keyword evidence="3" id="KW-1185">Reference proteome</keyword>
<proteinExistence type="predicted"/>
<dbReference type="Proteomes" id="UP000335636">
    <property type="component" value="Unassembled WGS sequence"/>
</dbReference>
<sequence length="73" mass="7882">MAARGSVTFEDVAVTFTQEEWRQLNPAQRTLYQEVMLENCGLLVSLVEVGPLGSQGAVEKATVEGMGRLSGPK</sequence>
<dbReference type="SMART" id="SM00349">
    <property type="entry name" value="KRAB"/>
    <property type="match status" value="1"/>
</dbReference>
<dbReference type="Pfam" id="PF01352">
    <property type="entry name" value="KRAB"/>
    <property type="match status" value="1"/>
</dbReference>
<dbReference type="CDD" id="cd07765">
    <property type="entry name" value="KRAB_A-box"/>
    <property type="match status" value="1"/>
</dbReference>
<dbReference type="AlphaFoldDB" id="A0A5E4D4H0"/>
<dbReference type="Gene3D" id="6.10.140.140">
    <property type="match status" value="1"/>
</dbReference>
<dbReference type="EMBL" id="CABDUW010003003">
    <property type="protein sequence ID" value="VTJ88540.1"/>
    <property type="molecule type" value="Genomic_DNA"/>
</dbReference>
<gene>
    <name evidence="2" type="ORF">MONAX_5E029235</name>
</gene>
<dbReference type="InterPro" id="IPR050169">
    <property type="entry name" value="Krueppel_C2H2_ZnF"/>
</dbReference>
<dbReference type="GO" id="GO:0006355">
    <property type="term" value="P:regulation of DNA-templated transcription"/>
    <property type="evidence" value="ECO:0007669"/>
    <property type="project" value="InterPro"/>
</dbReference>
<dbReference type="InterPro" id="IPR001909">
    <property type="entry name" value="KRAB"/>
</dbReference>
<dbReference type="PANTHER" id="PTHR23232">
    <property type="entry name" value="KRAB DOMAIN C2H2 ZINC FINGER"/>
    <property type="match status" value="1"/>
</dbReference>
<feature type="domain" description="KRAB" evidence="1">
    <location>
        <begin position="7"/>
        <end position="73"/>
    </location>
</feature>